<protein>
    <submittedName>
        <fullName evidence="1">Uncharacterized protein</fullName>
    </submittedName>
</protein>
<accession>A0A9D1IWQ2</accession>
<reference evidence="1" key="2">
    <citation type="journal article" date="2021" name="PeerJ">
        <title>Extensive microbial diversity within the chicken gut microbiome revealed by metagenomics and culture.</title>
        <authorList>
            <person name="Gilroy R."/>
            <person name="Ravi A."/>
            <person name="Getino M."/>
            <person name="Pursley I."/>
            <person name="Horton D.L."/>
            <person name="Alikhan N.F."/>
            <person name="Baker D."/>
            <person name="Gharbi K."/>
            <person name="Hall N."/>
            <person name="Watson M."/>
            <person name="Adriaenssens E.M."/>
            <person name="Foster-Nyarko E."/>
            <person name="Jarju S."/>
            <person name="Secka A."/>
            <person name="Antonio M."/>
            <person name="Oren A."/>
            <person name="Chaudhuri R.R."/>
            <person name="La Ragione R."/>
            <person name="Hildebrand F."/>
            <person name="Pallen M.J."/>
        </authorList>
    </citation>
    <scope>NUCLEOTIDE SEQUENCE</scope>
    <source>
        <strain evidence="1">CHK191-8634</strain>
    </source>
</reference>
<evidence type="ECO:0000313" key="1">
    <source>
        <dbReference type="EMBL" id="HIU43424.1"/>
    </source>
</evidence>
<organism evidence="1 2">
    <name type="scientific">Candidatus Ventrousia excrementavium</name>
    <dbReference type="NCBI Taxonomy" id="2840961"/>
    <lineage>
        <taxon>Bacteria</taxon>
        <taxon>Bacillati</taxon>
        <taxon>Bacillota</taxon>
        <taxon>Clostridia</taxon>
        <taxon>Eubacteriales</taxon>
        <taxon>Clostridiaceae</taxon>
        <taxon>Clostridiaceae incertae sedis</taxon>
        <taxon>Candidatus Ventrousia</taxon>
    </lineage>
</organism>
<proteinExistence type="predicted"/>
<dbReference type="EMBL" id="DVMR01000035">
    <property type="protein sequence ID" value="HIU43424.1"/>
    <property type="molecule type" value="Genomic_DNA"/>
</dbReference>
<comment type="caution">
    <text evidence="1">The sequence shown here is derived from an EMBL/GenBank/DDBJ whole genome shotgun (WGS) entry which is preliminary data.</text>
</comment>
<gene>
    <name evidence="1" type="ORF">IAB67_03920</name>
</gene>
<dbReference type="AlphaFoldDB" id="A0A9D1IWQ2"/>
<reference evidence="1" key="1">
    <citation type="submission" date="2020-10" db="EMBL/GenBank/DDBJ databases">
        <authorList>
            <person name="Gilroy R."/>
        </authorList>
    </citation>
    <scope>NUCLEOTIDE SEQUENCE</scope>
    <source>
        <strain evidence="1">CHK191-8634</strain>
    </source>
</reference>
<dbReference type="Proteomes" id="UP000824073">
    <property type="component" value="Unassembled WGS sequence"/>
</dbReference>
<evidence type="ECO:0000313" key="2">
    <source>
        <dbReference type="Proteomes" id="UP000824073"/>
    </source>
</evidence>
<sequence length="60" mass="6890">MNNQDIRTAAKMRGVRLWQIAEALGITDGNFSRRLRRELSETDKERILHIIDNLAQGVTP</sequence>
<name>A0A9D1IWQ2_9CLOT</name>